<sequence length="71" mass="8500">MKRFDGCQLRKQQKGHLRCELGKLCWSFRCLSPRDEESCPKILKERIAHQQKERRQKRNGCVPNKLCLVFL</sequence>
<proteinExistence type="predicted"/>
<reference evidence="1" key="1">
    <citation type="submission" date="2014-12" db="EMBL/GenBank/DDBJ databases">
        <title>Insight into the proteome of Arion vulgaris.</title>
        <authorList>
            <person name="Aradska J."/>
            <person name="Bulat T."/>
            <person name="Smidak R."/>
            <person name="Sarate P."/>
            <person name="Gangsoo J."/>
            <person name="Sialana F."/>
            <person name="Bilban M."/>
            <person name="Lubec G."/>
        </authorList>
    </citation>
    <scope>NUCLEOTIDE SEQUENCE</scope>
    <source>
        <tissue evidence="1">Skin</tissue>
    </source>
</reference>
<dbReference type="AlphaFoldDB" id="A0A0B6Z7U6"/>
<gene>
    <name evidence="1" type="primary">ORF50255</name>
</gene>
<dbReference type="EMBL" id="HACG01017121">
    <property type="protein sequence ID" value="CEK63986.1"/>
    <property type="molecule type" value="Transcribed_RNA"/>
</dbReference>
<accession>A0A0B6Z7U6</accession>
<organism evidence="1">
    <name type="scientific">Arion vulgaris</name>
    <dbReference type="NCBI Taxonomy" id="1028688"/>
    <lineage>
        <taxon>Eukaryota</taxon>
        <taxon>Metazoa</taxon>
        <taxon>Spiralia</taxon>
        <taxon>Lophotrochozoa</taxon>
        <taxon>Mollusca</taxon>
        <taxon>Gastropoda</taxon>
        <taxon>Heterobranchia</taxon>
        <taxon>Euthyneura</taxon>
        <taxon>Panpulmonata</taxon>
        <taxon>Eupulmonata</taxon>
        <taxon>Stylommatophora</taxon>
        <taxon>Helicina</taxon>
        <taxon>Arionoidea</taxon>
        <taxon>Arionidae</taxon>
        <taxon>Arion</taxon>
    </lineage>
</organism>
<name>A0A0B6Z7U6_9EUPU</name>
<protein>
    <submittedName>
        <fullName evidence="1">Uncharacterized protein</fullName>
    </submittedName>
</protein>
<evidence type="ECO:0000313" key="1">
    <source>
        <dbReference type="EMBL" id="CEK63986.1"/>
    </source>
</evidence>